<dbReference type="EMBL" id="ANLA01000004">
    <property type="protein sequence ID" value="EMQ95991.1"/>
    <property type="molecule type" value="Genomic_DNA"/>
</dbReference>
<protein>
    <recommendedName>
        <fullName evidence="4">AtpZ/AtpI family protein</fullName>
    </recommendedName>
</protein>
<proteinExistence type="predicted"/>
<sequence>MFAIIGIGAFIGVKLDDAFPNKHNMYTIILSLVFVIFAIVFVIRRIIAISKENN</sequence>
<evidence type="ECO:0008006" key="4">
    <source>
        <dbReference type="Google" id="ProtNLM"/>
    </source>
</evidence>
<dbReference type="AlphaFoldDB" id="M7MLL4"/>
<keyword evidence="1" id="KW-0812">Transmembrane</keyword>
<reference evidence="2 3" key="1">
    <citation type="submission" date="2012-12" db="EMBL/GenBank/DDBJ databases">
        <title>Genome assembly of Formosa sp. AK20.</title>
        <authorList>
            <person name="Kumar R."/>
            <person name="Khatri I."/>
            <person name="Vaidya B."/>
            <person name="Subramanian S."/>
            <person name="Pinnaka A."/>
        </authorList>
    </citation>
    <scope>NUCLEOTIDE SEQUENCE [LARGE SCALE GENOMIC DNA]</scope>
    <source>
        <strain evidence="2 3">AK20</strain>
    </source>
</reference>
<comment type="caution">
    <text evidence="2">The sequence shown here is derived from an EMBL/GenBank/DDBJ whole genome shotgun (WGS) entry which is preliminary data.</text>
</comment>
<keyword evidence="1" id="KW-1133">Transmembrane helix</keyword>
<accession>M7MLL4</accession>
<feature type="transmembrane region" description="Helical" evidence="1">
    <location>
        <begin position="28"/>
        <end position="47"/>
    </location>
</feature>
<name>M7MLL4_9FLAO</name>
<dbReference type="Proteomes" id="UP000012024">
    <property type="component" value="Unassembled WGS sequence"/>
</dbReference>
<keyword evidence="1" id="KW-0472">Membrane</keyword>
<evidence type="ECO:0000256" key="1">
    <source>
        <dbReference type="SAM" id="Phobius"/>
    </source>
</evidence>
<dbReference type="Pfam" id="PF09527">
    <property type="entry name" value="ATPase_gene1"/>
    <property type="match status" value="1"/>
</dbReference>
<evidence type="ECO:0000313" key="2">
    <source>
        <dbReference type="EMBL" id="EMQ95991.1"/>
    </source>
</evidence>
<organism evidence="2 3">
    <name type="scientific">Xanthomarina gelatinilytica</name>
    <dbReference type="NCBI Taxonomy" id="1137281"/>
    <lineage>
        <taxon>Bacteria</taxon>
        <taxon>Pseudomonadati</taxon>
        <taxon>Bacteroidota</taxon>
        <taxon>Flavobacteriia</taxon>
        <taxon>Flavobacteriales</taxon>
        <taxon>Flavobacteriaceae</taxon>
        <taxon>Xanthomarina</taxon>
    </lineage>
</organism>
<dbReference type="InterPro" id="IPR032820">
    <property type="entry name" value="ATPase_put"/>
</dbReference>
<keyword evidence="3" id="KW-1185">Reference proteome</keyword>
<gene>
    <name evidence="2" type="ORF">D778_01881</name>
</gene>
<dbReference type="PATRIC" id="fig|1137281.3.peg.480"/>
<evidence type="ECO:0000313" key="3">
    <source>
        <dbReference type="Proteomes" id="UP000012024"/>
    </source>
</evidence>
<dbReference type="eggNOG" id="ENOG502ZZHF">
    <property type="taxonomic scope" value="Bacteria"/>
</dbReference>